<dbReference type="CDD" id="cd23798">
    <property type="entry name" value="UBCc_UBE2I"/>
    <property type="match status" value="1"/>
</dbReference>
<proteinExistence type="inferred from homology"/>
<feature type="region of interest" description="Disordered" evidence="5">
    <location>
        <begin position="1"/>
        <end position="30"/>
    </location>
</feature>
<keyword evidence="1" id="KW-0808">Transferase</keyword>
<keyword evidence="8" id="KW-1185">Reference proteome</keyword>
<evidence type="ECO:0000256" key="5">
    <source>
        <dbReference type="SAM" id="MobiDB-lite"/>
    </source>
</evidence>
<sequence length="161" mass="17975">MSGYGGVARGRLAAERKSRRQNRPYGFVAKPETGPDGSVNLMRWKCFIPGKAGTDWEGGHYPLTLVFSEDYPNIPPSCKFPCGFLHPNVSDYSGRVCLSIIDNDWTPAITVKQILVGIQNLLDDPNPNSPKNGGFSNIFVKDRDEYKRKVRLQAKQYPLSV</sequence>
<evidence type="ECO:0000313" key="8">
    <source>
        <dbReference type="Proteomes" id="UP001372338"/>
    </source>
</evidence>
<organism evidence="7 8">
    <name type="scientific">Crotalaria pallida</name>
    <name type="common">Smooth rattlebox</name>
    <name type="synonym">Crotalaria striata</name>
    <dbReference type="NCBI Taxonomy" id="3830"/>
    <lineage>
        <taxon>Eukaryota</taxon>
        <taxon>Viridiplantae</taxon>
        <taxon>Streptophyta</taxon>
        <taxon>Embryophyta</taxon>
        <taxon>Tracheophyta</taxon>
        <taxon>Spermatophyta</taxon>
        <taxon>Magnoliopsida</taxon>
        <taxon>eudicotyledons</taxon>
        <taxon>Gunneridae</taxon>
        <taxon>Pentapetalae</taxon>
        <taxon>rosids</taxon>
        <taxon>fabids</taxon>
        <taxon>Fabales</taxon>
        <taxon>Fabaceae</taxon>
        <taxon>Papilionoideae</taxon>
        <taxon>50 kb inversion clade</taxon>
        <taxon>genistoids sensu lato</taxon>
        <taxon>core genistoids</taxon>
        <taxon>Crotalarieae</taxon>
        <taxon>Crotalaria</taxon>
    </lineage>
</organism>
<protein>
    <recommendedName>
        <fullName evidence="6">UBC core domain-containing protein</fullName>
    </recommendedName>
</protein>
<dbReference type="GO" id="GO:0016740">
    <property type="term" value="F:transferase activity"/>
    <property type="evidence" value="ECO:0007669"/>
    <property type="project" value="UniProtKB-KW"/>
</dbReference>
<name>A0AAN9PA28_CROPI</name>
<evidence type="ECO:0000259" key="6">
    <source>
        <dbReference type="PROSITE" id="PS50127"/>
    </source>
</evidence>
<dbReference type="InterPro" id="IPR050113">
    <property type="entry name" value="Ub_conjugating_enzyme"/>
</dbReference>
<dbReference type="SMART" id="SM00212">
    <property type="entry name" value="UBCc"/>
    <property type="match status" value="1"/>
</dbReference>
<dbReference type="PROSITE" id="PS50127">
    <property type="entry name" value="UBC_2"/>
    <property type="match status" value="1"/>
</dbReference>
<comment type="caution">
    <text evidence="7">The sequence shown here is derived from an EMBL/GenBank/DDBJ whole genome shotgun (WGS) entry which is preliminary data.</text>
</comment>
<evidence type="ECO:0000256" key="4">
    <source>
        <dbReference type="RuleBase" id="RU362109"/>
    </source>
</evidence>
<dbReference type="GO" id="GO:0005524">
    <property type="term" value="F:ATP binding"/>
    <property type="evidence" value="ECO:0007669"/>
    <property type="project" value="UniProtKB-UniRule"/>
</dbReference>
<keyword evidence="4" id="KW-0547">Nucleotide-binding</keyword>
<keyword evidence="4" id="KW-0067">ATP-binding</keyword>
<dbReference type="PANTHER" id="PTHR24067">
    <property type="entry name" value="UBIQUITIN-CONJUGATING ENZYME E2"/>
    <property type="match status" value="1"/>
</dbReference>
<evidence type="ECO:0000313" key="7">
    <source>
        <dbReference type="EMBL" id="KAK7291095.1"/>
    </source>
</evidence>
<gene>
    <name evidence="7" type="ORF">RIF29_05982</name>
</gene>
<dbReference type="InterPro" id="IPR023313">
    <property type="entry name" value="UBQ-conjugating_AS"/>
</dbReference>
<feature type="domain" description="UBC core" evidence="6">
    <location>
        <begin position="7"/>
        <end position="159"/>
    </location>
</feature>
<dbReference type="Gene3D" id="3.10.110.10">
    <property type="entry name" value="Ubiquitin Conjugating Enzyme"/>
    <property type="match status" value="1"/>
</dbReference>
<dbReference type="PROSITE" id="PS00183">
    <property type="entry name" value="UBC_1"/>
    <property type="match status" value="1"/>
</dbReference>
<dbReference type="SUPFAM" id="SSF54495">
    <property type="entry name" value="UBC-like"/>
    <property type="match status" value="1"/>
</dbReference>
<feature type="active site" description="Glycyl thioester intermediate" evidence="3">
    <location>
        <position position="97"/>
    </location>
</feature>
<reference evidence="7 8" key="1">
    <citation type="submission" date="2024-01" db="EMBL/GenBank/DDBJ databases">
        <title>The genomes of 5 underutilized Papilionoideae crops provide insights into root nodulation and disease resistanc.</title>
        <authorList>
            <person name="Yuan L."/>
        </authorList>
    </citation>
    <scope>NUCLEOTIDE SEQUENCE [LARGE SCALE GENOMIC DNA]</scope>
    <source>
        <strain evidence="7">ZHUSHIDOU_FW_LH</strain>
        <tissue evidence="7">Leaf</tissue>
    </source>
</reference>
<evidence type="ECO:0000256" key="3">
    <source>
        <dbReference type="PROSITE-ProRule" id="PRU10133"/>
    </source>
</evidence>
<dbReference type="InterPro" id="IPR016135">
    <property type="entry name" value="UBQ-conjugating_enzyme/RWD"/>
</dbReference>
<dbReference type="Pfam" id="PF00179">
    <property type="entry name" value="UQ_con"/>
    <property type="match status" value="1"/>
</dbReference>
<dbReference type="Proteomes" id="UP001372338">
    <property type="component" value="Unassembled WGS sequence"/>
</dbReference>
<evidence type="ECO:0000256" key="1">
    <source>
        <dbReference type="ARBA" id="ARBA00022679"/>
    </source>
</evidence>
<dbReference type="EMBL" id="JAYWIO010000001">
    <property type="protein sequence ID" value="KAK7291095.1"/>
    <property type="molecule type" value="Genomic_DNA"/>
</dbReference>
<evidence type="ECO:0000256" key="2">
    <source>
        <dbReference type="ARBA" id="ARBA00022786"/>
    </source>
</evidence>
<accession>A0AAN9PA28</accession>
<dbReference type="InterPro" id="IPR000608">
    <property type="entry name" value="UBC"/>
</dbReference>
<keyword evidence="2 4" id="KW-0833">Ubl conjugation pathway</keyword>
<comment type="similarity">
    <text evidence="4">Belongs to the ubiquitin-conjugating enzyme family.</text>
</comment>
<dbReference type="AlphaFoldDB" id="A0AAN9PA28"/>